<sequence length="347" mass="38895">MRSSDGPVHLTDDATASNNDDGDAEEEEEDLWSKREHLRVTPDLLPPELARRLRETFDSRFRDPRQGGAERFVWDYWNVPDQYNLLRTPAKRYFSDQDYRGLEDALLGYGQRELGCSRMTPLWLSCYVDGCYQGFHADNPHGPWAFVLSLTEEGHAFEGGETTIMKPRILEYWRTYDPAKGCESGDIFDKVSPDFNKLIVFDPRLPHGVSAVRGSQDPREGRLVLHGWFADPRPFFDGALDADAVQEPLAECMESISAELQQMPPATGMLAIRLHVLKDGSVESIDWLSDTLVPIPGAPVLALDGASVEPPEDARQLILEVIVEGIANLSFPKSSGDTEVTLPFVFE</sequence>
<evidence type="ECO:0000259" key="2">
    <source>
        <dbReference type="Pfam" id="PF13640"/>
    </source>
</evidence>
<proteinExistence type="predicted"/>
<dbReference type="Pfam" id="PF13640">
    <property type="entry name" value="2OG-FeII_Oxy_3"/>
    <property type="match status" value="1"/>
</dbReference>
<reference evidence="3 4" key="1">
    <citation type="submission" date="2018-07" db="EMBL/GenBank/DDBJ databases">
        <title>The complete nuclear genome of the prasinophyte Chloropicon primus (CCMP1205).</title>
        <authorList>
            <person name="Pombert J.-F."/>
            <person name="Otis C."/>
            <person name="Turmel M."/>
            <person name="Lemieux C."/>
        </authorList>
    </citation>
    <scope>NUCLEOTIDE SEQUENCE [LARGE SCALE GENOMIC DNA]</scope>
    <source>
        <strain evidence="3 4">CCMP1205</strain>
    </source>
</reference>
<dbReference type="OrthoDB" id="504976at2759"/>
<organism evidence="3 4">
    <name type="scientific">Chloropicon primus</name>
    <dbReference type="NCBI Taxonomy" id="1764295"/>
    <lineage>
        <taxon>Eukaryota</taxon>
        <taxon>Viridiplantae</taxon>
        <taxon>Chlorophyta</taxon>
        <taxon>Chloropicophyceae</taxon>
        <taxon>Chloropicales</taxon>
        <taxon>Chloropicaceae</taxon>
        <taxon>Chloropicon</taxon>
    </lineage>
</organism>
<keyword evidence="4" id="KW-1185">Reference proteome</keyword>
<evidence type="ECO:0000313" key="4">
    <source>
        <dbReference type="Proteomes" id="UP000316726"/>
    </source>
</evidence>
<protein>
    <recommendedName>
        <fullName evidence="2">Prolyl 4-hydroxylase alpha subunit Fe(2+) 2OG dioxygenase domain-containing protein</fullName>
    </recommendedName>
</protein>
<evidence type="ECO:0000313" key="3">
    <source>
        <dbReference type="EMBL" id="QDZ24752.1"/>
    </source>
</evidence>
<evidence type="ECO:0000256" key="1">
    <source>
        <dbReference type="SAM" id="MobiDB-lite"/>
    </source>
</evidence>
<dbReference type="Gene3D" id="2.60.120.620">
    <property type="entry name" value="q2cbj1_9rhob like domain"/>
    <property type="match status" value="1"/>
</dbReference>
<dbReference type="AlphaFoldDB" id="A0A5B8MYP7"/>
<feature type="region of interest" description="Disordered" evidence="1">
    <location>
        <begin position="1"/>
        <end position="33"/>
    </location>
</feature>
<feature type="compositionally biased region" description="Acidic residues" evidence="1">
    <location>
        <begin position="20"/>
        <end position="30"/>
    </location>
</feature>
<gene>
    <name evidence="3" type="ORF">A3770_14p72700</name>
</gene>
<dbReference type="EMBL" id="CP031047">
    <property type="protein sequence ID" value="QDZ24752.1"/>
    <property type="molecule type" value="Genomic_DNA"/>
</dbReference>
<feature type="domain" description="Prolyl 4-hydroxylase alpha subunit Fe(2+) 2OG dioxygenase" evidence="2">
    <location>
        <begin position="123"/>
        <end position="229"/>
    </location>
</feature>
<name>A0A5B8MYP7_9CHLO</name>
<dbReference type="Proteomes" id="UP000316726">
    <property type="component" value="Chromosome 14"/>
</dbReference>
<dbReference type="InterPro" id="IPR044862">
    <property type="entry name" value="Pro_4_hyd_alph_FE2OG_OXY"/>
</dbReference>
<accession>A0A5B8MYP7</accession>